<accession>A0A1A8JHX1</accession>
<name>A0A1A8JHX1_NOTKU</name>
<dbReference type="AlphaFoldDB" id="A0A1A8JHX1"/>
<dbReference type="EMBL" id="HAED01022787">
    <property type="protein sequence ID" value="SBR09558.1"/>
    <property type="molecule type" value="Transcribed_RNA"/>
</dbReference>
<sequence length="107" mass="12263">RFYRTENYRLHQRNIYSARDWRRWSRSNAAPGDALRARLRQGRPLEAGWGLKLYTKMGLRWPISSFSLGLDTIISVRAIVGPVWTQHITEMSGRSNKSVSVPGAAPH</sequence>
<organism evidence="1">
    <name type="scientific">Nothobranchius kuhntae</name>
    <name type="common">Beira killifish</name>
    <dbReference type="NCBI Taxonomy" id="321403"/>
    <lineage>
        <taxon>Eukaryota</taxon>
        <taxon>Metazoa</taxon>
        <taxon>Chordata</taxon>
        <taxon>Craniata</taxon>
        <taxon>Vertebrata</taxon>
        <taxon>Euteleostomi</taxon>
        <taxon>Actinopterygii</taxon>
        <taxon>Neopterygii</taxon>
        <taxon>Teleostei</taxon>
        <taxon>Neoteleostei</taxon>
        <taxon>Acanthomorphata</taxon>
        <taxon>Ovalentaria</taxon>
        <taxon>Atherinomorphae</taxon>
        <taxon>Cyprinodontiformes</taxon>
        <taxon>Nothobranchiidae</taxon>
        <taxon>Nothobranchius</taxon>
    </lineage>
</organism>
<protein>
    <submittedName>
        <fullName evidence="1">Uncharacterized protein</fullName>
    </submittedName>
</protein>
<evidence type="ECO:0000313" key="1">
    <source>
        <dbReference type="EMBL" id="SBR09558.1"/>
    </source>
</evidence>
<proteinExistence type="predicted"/>
<gene>
    <name evidence="1" type="primary">Nfu_g_1_012272</name>
</gene>
<reference evidence="1" key="2">
    <citation type="submission" date="2016-06" db="EMBL/GenBank/DDBJ databases">
        <title>The genome of a short-lived fish provides insights into sex chromosome evolution and the genetic control of aging.</title>
        <authorList>
            <person name="Reichwald K."/>
            <person name="Felder M."/>
            <person name="Petzold A."/>
            <person name="Koch P."/>
            <person name="Groth M."/>
            <person name="Platzer M."/>
        </authorList>
    </citation>
    <scope>NUCLEOTIDE SEQUENCE</scope>
    <source>
        <tissue evidence="1">Brain</tissue>
    </source>
</reference>
<feature type="non-terminal residue" evidence="1">
    <location>
        <position position="107"/>
    </location>
</feature>
<reference evidence="1" key="1">
    <citation type="submission" date="2016-05" db="EMBL/GenBank/DDBJ databases">
        <authorList>
            <person name="Lavstsen T."/>
            <person name="Jespersen J.S."/>
        </authorList>
    </citation>
    <scope>NUCLEOTIDE SEQUENCE</scope>
    <source>
        <tissue evidence="1">Brain</tissue>
    </source>
</reference>
<feature type="non-terminal residue" evidence="1">
    <location>
        <position position="1"/>
    </location>
</feature>